<protein>
    <submittedName>
        <fullName evidence="3">KIAA0556</fullName>
    </submittedName>
</protein>
<reference evidence="3" key="1">
    <citation type="submission" date="2025-08" db="UniProtKB">
        <authorList>
            <consortium name="Ensembl"/>
        </authorList>
    </citation>
    <scope>IDENTIFICATION</scope>
</reference>
<feature type="region of interest" description="Disordered" evidence="1">
    <location>
        <begin position="1455"/>
        <end position="1480"/>
    </location>
</feature>
<accession>A0A8D2JJG4</accession>
<dbReference type="PANTHER" id="PTHR21534:SF0">
    <property type="entry name" value="KATANIN-INTERACTING PROTEIN"/>
    <property type="match status" value="1"/>
</dbReference>
<dbReference type="Proteomes" id="UP000694545">
    <property type="component" value="Unplaced"/>
</dbReference>
<dbReference type="Ensembl" id="ENSVKKT00000011815.1">
    <property type="protein sequence ID" value="ENSVKKP00000011537.1"/>
    <property type="gene ID" value="ENSVKKG00000008049.1"/>
</dbReference>
<feature type="region of interest" description="Disordered" evidence="1">
    <location>
        <begin position="234"/>
        <end position="260"/>
    </location>
</feature>
<dbReference type="Pfam" id="PF14652">
    <property type="entry name" value="DUF4457"/>
    <property type="match status" value="3"/>
</dbReference>
<organism evidence="3 4">
    <name type="scientific">Varanus komodoensis</name>
    <name type="common">Komodo dragon</name>
    <dbReference type="NCBI Taxonomy" id="61221"/>
    <lineage>
        <taxon>Eukaryota</taxon>
        <taxon>Metazoa</taxon>
        <taxon>Chordata</taxon>
        <taxon>Craniata</taxon>
        <taxon>Vertebrata</taxon>
        <taxon>Euteleostomi</taxon>
        <taxon>Lepidosauria</taxon>
        <taxon>Squamata</taxon>
        <taxon>Bifurcata</taxon>
        <taxon>Unidentata</taxon>
        <taxon>Episquamata</taxon>
        <taxon>Toxicofera</taxon>
        <taxon>Anguimorpha</taxon>
        <taxon>Paleoanguimorpha</taxon>
        <taxon>Varanoidea</taxon>
        <taxon>Varanidae</taxon>
        <taxon>Varanus</taxon>
    </lineage>
</organism>
<feature type="region of interest" description="Disordered" evidence="1">
    <location>
        <begin position="598"/>
        <end position="627"/>
    </location>
</feature>
<dbReference type="OMA" id="IFCYDES"/>
<feature type="region of interest" description="Disordered" evidence="1">
    <location>
        <begin position="710"/>
        <end position="760"/>
    </location>
</feature>
<dbReference type="InterPro" id="IPR027859">
    <property type="entry name" value="KATNIP_dom"/>
</dbReference>
<evidence type="ECO:0000313" key="3">
    <source>
        <dbReference type="Ensembl" id="ENSVKKP00000011537.1"/>
    </source>
</evidence>
<evidence type="ECO:0000256" key="1">
    <source>
        <dbReference type="SAM" id="MobiDB-lite"/>
    </source>
</evidence>
<proteinExistence type="predicted"/>
<reference evidence="3" key="2">
    <citation type="submission" date="2025-09" db="UniProtKB">
        <authorList>
            <consortium name="Ensembl"/>
        </authorList>
    </citation>
    <scope>IDENTIFICATION</scope>
</reference>
<evidence type="ECO:0000313" key="4">
    <source>
        <dbReference type="Proteomes" id="UP000694545"/>
    </source>
</evidence>
<name>A0A8D2JJG4_VARKO</name>
<evidence type="ECO:0000259" key="2">
    <source>
        <dbReference type="Pfam" id="PF14652"/>
    </source>
</evidence>
<feature type="domain" description="KATNIP" evidence="2">
    <location>
        <begin position="397"/>
        <end position="528"/>
    </location>
</feature>
<feature type="region of interest" description="Disordered" evidence="1">
    <location>
        <begin position="1023"/>
        <end position="1060"/>
    </location>
</feature>
<dbReference type="PANTHER" id="PTHR21534">
    <property type="entry name" value="KATANIN-INTERACTING PROTEIN"/>
    <property type="match status" value="1"/>
</dbReference>
<keyword evidence="4" id="KW-1185">Reference proteome</keyword>
<dbReference type="InterPro" id="IPR026704">
    <property type="entry name" value="KATNIP"/>
</dbReference>
<feature type="domain" description="KATNIP" evidence="2">
    <location>
        <begin position="854"/>
        <end position="1008"/>
    </location>
</feature>
<feature type="domain" description="KATNIP" evidence="2">
    <location>
        <begin position="1081"/>
        <end position="1401"/>
    </location>
</feature>
<sequence>CYGGTSGLAAKGKSVTEEQTKGWDAKDMVTDFDEKHDEHIVLLQQRNRILKQLKRKDPLQIKLEQLEQGFALYVNGANSELSNHRKKANPQNSFRGDVRTARANCKFLWRNTQSAPSKIQRREWLQKAVQIKTEGGSRLHVAPPPVYSEDFELDESLAPELQQSLEFSDEGCSEGEDSDSVEEDVPAEPLEAEELLGCSGESTGPFLGSAELGAACGAAAGSLVVLEFKPPGPRVKNERSLSAKRKGGVEPYIPTRPESSSARPLAREIFSSFWMTGPVSRTNRPLSATRKNVCEKKDPAHSASMVLKAVQAENETLQKVVLCRQLETLADPPRADLEQAVHAEVSTGRDSAHPAGPLQPKKFLKVLQEIKSQSDLQGPEQPGPHDQQEPEWGICDAIYITLEVLSNWGSPARVGLAEVEFYDLHDRKVFVSPHDVDIRHAEAPGELWRLVNRGLNVGRDHSPWTCLFQPPVQLYFVVRNPSLSGDFGLSRIRIWNYSAPVPDDLDIGARNVLVYVDGNLVFAGELPKSCVTTNVNGGSCTTIGLPARTSLPLKEREEKSWPAVDQSQESDLPPTLGGNCLGERGNSVGLAELEEGLRAAPGPGFPADGKSSLSAETAELAQSAEELSLSEQMEKLSRRPLPELPSLASRSWILSSAGGKGESPVGVPRPELPPWLVSEPLLDLQAQLPSESTSRGSFTITGCSPHLGYAELEQSNSGTPDVGEKPTPGSARKGSPSLPVLSGEAATAARGCRRPSRARWTGSQDLALQESWNSLLTFNHLHRGRISNMDFQGDIFDEFLHQQKISRQGNPKLPIKEGGQVLPKWPESETCPDLEDGSDFKIPVLPYGQHLRIDIQSTWGDRHYVGLNGIELFSSQGKPIHVAHIKADPPDINVLPAYGKDPRVAANLLDGVNRTQDDMHLWLAPFTPGKPHCISLDFAKSCEVAMIRIWNYNKSRIHSFRGVKDISMVLDGQCIFAGEIAKASGTLAGAPEQFGDTILFTTDEEILETIFCYDESYDEEAENVGSRRYEEELKRPRTADGEGDERPFTQAGSRMEDKQVESIPEMVTTEPGIYAGKCLLLNFTASWGDLHYLGLTGLEVVGRDGQAILLSVDQLSASPRDLNDLMEYVDDSRTLDKLIDGTNVTTEDEHMWLIPFSPGEDHTVTIHFAQVEAVAGLRLWNYNKSPEDTYRGAKVLHVWLDGCCLSPPGGFLVRKGPGNCHFDFAQELLFVDCLAGVPPTPAQRVRLEAPITERASMDYEAPLMPRGFVFQFQLLTSWGDPYYIGLSGLELYDDCGERILLRESNIAAFPESVNILEGVCGDVRTPDKLIDGVNGTSDGRHMWLAPILPGLVNRVYVIFDLPTRVSLIKLWNYAKSPQRGVKEFGLLVDDLLVYNGILEMVDHLVPGILPTCEPTVPHHTILFTDDEKVCRQEKHALISNEMGDQEVRMMNENQVISSSRKRQVPADQGESEQGRTWAGWWEAAEGDLPAREGRALGSGSPFPA</sequence>
<feature type="region of interest" description="Disordered" evidence="1">
    <location>
        <begin position="551"/>
        <end position="583"/>
    </location>
</feature>
<feature type="compositionally biased region" description="Basic and acidic residues" evidence="1">
    <location>
        <begin position="1025"/>
        <end position="1047"/>
    </location>
</feature>